<proteinExistence type="predicted"/>
<dbReference type="Proteomes" id="UP000001055">
    <property type="component" value="Unassembled WGS sequence"/>
</dbReference>
<protein>
    <submittedName>
        <fullName evidence="1">Uncharacterized protein</fullName>
    </submittedName>
</protein>
<dbReference type="KEGG" id="pno:SNOG_06875"/>
<evidence type="ECO:0000313" key="1">
    <source>
        <dbReference type="EMBL" id="EAT85526.1"/>
    </source>
</evidence>
<dbReference type="GeneID" id="5974126"/>
<accession>Q0UMY9</accession>
<sequence>MNPCPLGKGGNFPFSAFILLPPEAVITDRDVTSFQRTSAIESH</sequence>
<evidence type="ECO:0000313" key="2">
    <source>
        <dbReference type="Proteomes" id="UP000001055"/>
    </source>
</evidence>
<dbReference type="RefSeq" id="XP_001797236.1">
    <property type="nucleotide sequence ID" value="XM_001797184.1"/>
</dbReference>
<organism evidence="1 2">
    <name type="scientific">Phaeosphaeria nodorum (strain SN15 / ATCC MYA-4574 / FGSC 10173)</name>
    <name type="common">Glume blotch fungus</name>
    <name type="synonym">Parastagonospora nodorum</name>
    <dbReference type="NCBI Taxonomy" id="321614"/>
    <lineage>
        <taxon>Eukaryota</taxon>
        <taxon>Fungi</taxon>
        <taxon>Dikarya</taxon>
        <taxon>Ascomycota</taxon>
        <taxon>Pezizomycotina</taxon>
        <taxon>Dothideomycetes</taxon>
        <taxon>Pleosporomycetidae</taxon>
        <taxon>Pleosporales</taxon>
        <taxon>Pleosporineae</taxon>
        <taxon>Phaeosphaeriaceae</taxon>
        <taxon>Parastagonospora</taxon>
    </lineage>
</organism>
<name>Q0UMY9_PHANO</name>
<dbReference type="InParanoid" id="Q0UMY9"/>
<gene>
    <name evidence="1" type="ORF">SNOG_06875</name>
</gene>
<reference evidence="2" key="1">
    <citation type="journal article" date="2007" name="Plant Cell">
        <title>Dothideomycete-plant interactions illuminated by genome sequencing and EST analysis of the wheat pathogen Stagonospora nodorum.</title>
        <authorList>
            <person name="Hane J.K."/>
            <person name="Lowe R.G."/>
            <person name="Solomon P.S."/>
            <person name="Tan K.C."/>
            <person name="Schoch C.L."/>
            <person name="Spatafora J.W."/>
            <person name="Crous P.W."/>
            <person name="Kodira C."/>
            <person name="Birren B.W."/>
            <person name="Galagan J.E."/>
            <person name="Torriani S.F."/>
            <person name="McDonald B.A."/>
            <person name="Oliver R.P."/>
        </authorList>
    </citation>
    <scope>NUCLEOTIDE SEQUENCE [LARGE SCALE GENOMIC DNA]</scope>
    <source>
        <strain evidence="2">SN15 / ATCC MYA-4574 / FGSC 10173</strain>
    </source>
</reference>
<dbReference type="AlphaFoldDB" id="Q0UMY9"/>
<dbReference type="EMBL" id="CH445334">
    <property type="protein sequence ID" value="EAT85526.1"/>
    <property type="molecule type" value="Genomic_DNA"/>
</dbReference>
<dbReference type="HOGENOM" id="CLU_3242353_0_0_1"/>